<dbReference type="Proteomes" id="UP001208570">
    <property type="component" value="Unassembled WGS sequence"/>
</dbReference>
<keyword evidence="2" id="KW-0472">Membrane</keyword>
<feature type="transmembrane region" description="Helical" evidence="2">
    <location>
        <begin position="209"/>
        <end position="230"/>
    </location>
</feature>
<dbReference type="InterPro" id="IPR035976">
    <property type="entry name" value="Sushi/SCR/CCP_sf"/>
</dbReference>
<reference evidence="4" key="1">
    <citation type="journal article" date="2023" name="Mol. Biol. Evol.">
        <title>Third-Generation Sequencing Reveals the Adaptive Role of the Epigenome in Three Deep-Sea Polychaetes.</title>
        <authorList>
            <person name="Perez M."/>
            <person name="Aroh O."/>
            <person name="Sun Y."/>
            <person name="Lan Y."/>
            <person name="Juniper S.K."/>
            <person name="Young C.R."/>
            <person name="Angers B."/>
            <person name="Qian P.Y."/>
        </authorList>
    </citation>
    <scope>NUCLEOTIDE SEQUENCE</scope>
    <source>
        <strain evidence="4">P08H-3</strain>
    </source>
</reference>
<organism evidence="4 5">
    <name type="scientific">Paralvinella palmiformis</name>
    <dbReference type="NCBI Taxonomy" id="53620"/>
    <lineage>
        <taxon>Eukaryota</taxon>
        <taxon>Metazoa</taxon>
        <taxon>Spiralia</taxon>
        <taxon>Lophotrochozoa</taxon>
        <taxon>Annelida</taxon>
        <taxon>Polychaeta</taxon>
        <taxon>Sedentaria</taxon>
        <taxon>Canalipalpata</taxon>
        <taxon>Terebellida</taxon>
        <taxon>Terebelliformia</taxon>
        <taxon>Alvinellidae</taxon>
        <taxon>Paralvinella</taxon>
    </lineage>
</organism>
<keyword evidence="5" id="KW-1185">Reference proteome</keyword>
<name>A0AAD9IPL8_9ANNE</name>
<dbReference type="EMBL" id="JAODUP010003377">
    <property type="protein sequence ID" value="KAK2138303.1"/>
    <property type="molecule type" value="Genomic_DNA"/>
</dbReference>
<evidence type="ECO:0000256" key="2">
    <source>
        <dbReference type="SAM" id="Phobius"/>
    </source>
</evidence>
<dbReference type="InterPro" id="IPR000436">
    <property type="entry name" value="Sushi_SCR_CCP_dom"/>
</dbReference>
<accession>A0AAD9IPL8</accession>
<protein>
    <recommendedName>
        <fullName evidence="3">Sushi domain-containing protein</fullName>
    </recommendedName>
</protein>
<keyword evidence="1" id="KW-1015">Disulfide bond</keyword>
<feature type="domain" description="Sushi" evidence="3">
    <location>
        <begin position="75"/>
        <end position="132"/>
    </location>
</feature>
<dbReference type="SUPFAM" id="SSF57535">
    <property type="entry name" value="Complement control module/SCR domain"/>
    <property type="match status" value="1"/>
</dbReference>
<evidence type="ECO:0000256" key="1">
    <source>
        <dbReference type="ARBA" id="ARBA00023157"/>
    </source>
</evidence>
<sequence length="262" mass="29139">MPDLIDDVPLIRQCPPINIGTKSLTHSGDLFINSPVSYVASVGYVFDNGGKTRSSLCLSGGHWSAAVPHLRRNRCPLLPPILEATKSTHENYVGIKVTIRCNDVKAKLENGLSEVTIKCINNEQWTFIPRSCETQRCAPFEYVEHSHLKSFNNTIGGLAILECNLSYRFADGTKTKTFRCLSNLSWESSERCYSERIGVFEPEAEEARGASSIAIVVGGLMAFICVLIILSDAPVIMKTLKGEIPKQKRKAKFIHNRQTTFF</sequence>
<keyword evidence="2" id="KW-0812">Transmembrane</keyword>
<gene>
    <name evidence="4" type="ORF">LSH36_3378g00002</name>
</gene>
<dbReference type="SMART" id="SM00032">
    <property type="entry name" value="CCP"/>
    <property type="match status" value="2"/>
</dbReference>
<evidence type="ECO:0000259" key="3">
    <source>
        <dbReference type="SMART" id="SM00032"/>
    </source>
</evidence>
<evidence type="ECO:0000313" key="5">
    <source>
        <dbReference type="Proteomes" id="UP001208570"/>
    </source>
</evidence>
<keyword evidence="2" id="KW-1133">Transmembrane helix</keyword>
<feature type="domain" description="Sushi" evidence="3">
    <location>
        <begin position="137"/>
        <end position="192"/>
    </location>
</feature>
<comment type="caution">
    <text evidence="4">The sequence shown here is derived from an EMBL/GenBank/DDBJ whole genome shotgun (WGS) entry which is preliminary data.</text>
</comment>
<proteinExistence type="predicted"/>
<dbReference type="AlphaFoldDB" id="A0AAD9IPL8"/>
<evidence type="ECO:0000313" key="4">
    <source>
        <dbReference type="EMBL" id="KAK2138303.1"/>
    </source>
</evidence>